<feature type="domain" description="HTH tetR-type" evidence="5">
    <location>
        <begin position="12"/>
        <end position="70"/>
    </location>
</feature>
<dbReference type="PANTHER" id="PTHR30055:SF234">
    <property type="entry name" value="HTH-TYPE TRANSCRIPTIONAL REGULATOR BETI"/>
    <property type="match status" value="1"/>
</dbReference>
<protein>
    <submittedName>
        <fullName evidence="6">AcrR family transcriptional regulator</fullName>
    </submittedName>
</protein>
<dbReference type="Proteomes" id="UP000539111">
    <property type="component" value="Unassembled WGS sequence"/>
</dbReference>
<dbReference type="PROSITE" id="PS50977">
    <property type="entry name" value="HTH_TETR_2"/>
    <property type="match status" value="1"/>
</dbReference>
<dbReference type="InterPro" id="IPR036271">
    <property type="entry name" value="Tet_transcr_reg_TetR-rel_C_sf"/>
</dbReference>
<dbReference type="SUPFAM" id="SSF48498">
    <property type="entry name" value="Tetracyclin repressor-like, C-terminal domain"/>
    <property type="match status" value="1"/>
</dbReference>
<name>A0A7Z0D379_9MICO</name>
<evidence type="ECO:0000256" key="2">
    <source>
        <dbReference type="ARBA" id="ARBA00023125"/>
    </source>
</evidence>
<feature type="DNA-binding region" description="H-T-H motif" evidence="4">
    <location>
        <begin position="33"/>
        <end position="52"/>
    </location>
</feature>
<comment type="caution">
    <text evidence="6">The sequence shown here is derived from an EMBL/GenBank/DDBJ whole genome shotgun (WGS) entry which is preliminary data.</text>
</comment>
<dbReference type="EMBL" id="JACBZP010000001">
    <property type="protein sequence ID" value="NYI68039.1"/>
    <property type="molecule type" value="Genomic_DNA"/>
</dbReference>
<reference evidence="6 7" key="1">
    <citation type="submission" date="2020-07" db="EMBL/GenBank/DDBJ databases">
        <title>Sequencing the genomes of 1000 actinobacteria strains.</title>
        <authorList>
            <person name="Klenk H.-P."/>
        </authorList>
    </citation>
    <scope>NUCLEOTIDE SEQUENCE [LARGE SCALE GENOMIC DNA]</scope>
    <source>
        <strain evidence="6 7">DSM 26341</strain>
    </source>
</reference>
<keyword evidence="2 4" id="KW-0238">DNA-binding</keyword>
<accession>A0A7Z0D379</accession>
<evidence type="ECO:0000313" key="7">
    <source>
        <dbReference type="Proteomes" id="UP000539111"/>
    </source>
</evidence>
<dbReference type="PANTHER" id="PTHR30055">
    <property type="entry name" value="HTH-TYPE TRANSCRIPTIONAL REGULATOR RUTR"/>
    <property type="match status" value="1"/>
</dbReference>
<proteinExistence type="predicted"/>
<dbReference type="InterPro" id="IPR001647">
    <property type="entry name" value="HTH_TetR"/>
</dbReference>
<gene>
    <name evidence="6" type="ORF">BJY26_002345</name>
</gene>
<dbReference type="GO" id="GO:0000976">
    <property type="term" value="F:transcription cis-regulatory region binding"/>
    <property type="evidence" value="ECO:0007669"/>
    <property type="project" value="TreeGrafter"/>
</dbReference>
<dbReference type="Pfam" id="PF00440">
    <property type="entry name" value="TetR_N"/>
    <property type="match status" value="1"/>
</dbReference>
<evidence type="ECO:0000259" key="5">
    <source>
        <dbReference type="PROSITE" id="PS50977"/>
    </source>
</evidence>
<evidence type="ECO:0000256" key="4">
    <source>
        <dbReference type="PROSITE-ProRule" id="PRU00335"/>
    </source>
</evidence>
<evidence type="ECO:0000313" key="6">
    <source>
        <dbReference type="EMBL" id="NYI68039.1"/>
    </source>
</evidence>
<keyword evidence="3" id="KW-0804">Transcription</keyword>
<dbReference type="AlphaFoldDB" id="A0A7Z0D379"/>
<dbReference type="InterPro" id="IPR009057">
    <property type="entry name" value="Homeodomain-like_sf"/>
</dbReference>
<dbReference type="SUPFAM" id="SSF46689">
    <property type="entry name" value="Homeodomain-like"/>
    <property type="match status" value="1"/>
</dbReference>
<organism evidence="6 7">
    <name type="scientific">Spelaeicoccus albus</name>
    <dbReference type="NCBI Taxonomy" id="1280376"/>
    <lineage>
        <taxon>Bacteria</taxon>
        <taxon>Bacillati</taxon>
        <taxon>Actinomycetota</taxon>
        <taxon>Actinomycetes</taxon>
        <taxon>Micrococcales</taxon>
        <taxon>Brevibacteriaceae</taxon>
        <taxon>Spelaeicoccus</taxon>
    </lineage>
</organism>
<dbReference type="Gene3D" id="1.10.357.10">
    <property type="entry name" value="Tetracycline Repressor, domain 2"/>
    <property type="match status" value="1"/>
</dbReference>
<dbReference type="RefSeq" id="WP_179428432.1">
    <property type="nucleotide sequence ID" value="NZ_JACBZP010000001.1"/>
</dbReference>
<dbReference type="InterPro" id="IPR050109">
    <property type="entry name" value="HTH-type_TetR-like_transc_reg"/>
</dbReference>
<dbReference type="InterPro" id="IPR049445">
    <property type="entry name" value="TetR_SbtR-like_C"/>
</dbReference>
<evidence type="ECO:0000256" key="3">
    <source>
        <dbReference type="ARBA" id="ARBA00023163"/>
    </source>
</evidence>
<evidence type="ECO:0000256" key="1">
    <source>
        <dbReference type="ARBA" id="ARBA00023015"/>
    </source>
</evidence>
<sequence>MTPSGMMRADARRNREAIVAAARAAFDQDEQLRFDDFADRAGVGVGTLYRHFPTREALAAAVYRDEVTGLCERARASTGPAGKALTAFLRGFVGYVVAHTALARALAALVAPDVQADGGGELERTISELMTRAAAAGAIRDDALPGAVMIVLHGIGSSIDRPNWSGESRAAVELLIDGLGPA</sequence>
<dbReference type="GO" id="GO:0003700">
    <property type="term" value="F:DNA-binding transcription factor activity"/>
    <property type="evidence" value="ECO:0007669"/>
    <property type="project" value="TreeGrafter"/>
</dbReference>
<keyword evidence="1" id="KW-0805">Transcription regulation</keyword>
<dbReference type="Pfam" id="PF21597">
    <property type="entry name" value="TetR_C_43"/>
    <property type="match status" value="1"/>
</dbReference>
<keyword evidence="7" id="KW-1185">Reference proteome</keyword>